<accession>A0A9K3MZF8</accession>
<gene>
    <name evidence="1" type="ORF">HanXRQr2_Chr11g0482951</name>
</gene>
<dbReference type="Gramene" id="mRNA:HanXRQr2_Chr11g0482951">
    <property type="protein sequence ID" value="mRNA:HanXRQr2_Chr11g0482951"/>
    <property type="gene ID" value="HanXRQr2_Chr11g0482951"/>
</dbReference>
<keyword evidence="2" id="KW-1185">Reference proteome</keyword>
<proteinExistence type="predicted"/>
<evidence type="ECO:0000313" key="1">
    <source>
        <dbReference type="EMBL" id="KAF5781386.1"/>
    </source>
</evidence>
<reference evidence="1" key="1">
    <citation type="journal article" date="2017" name="Nature">
        <title>The sunflower genome provides insights into oil metabolism, flowering and Asterid evolution.</title>
        <authorList>
            <person name="Badouin H."/>
            <person name="Gouzy J."/>
            <person name="Grassa C.J."/>
            <person name="Murat F."/>
            <person name="Staton S.E."/>
            <person name="Cottret L."/>
            <person name="Lelandais-Briere C."/>
            <person name="Owens G.L."/>
            <person name="Carrere S."/>
            <person name="Mayjonade B."/>
            <person name="Legrand L."/>
            <person name="Gill N."/>
            <person name="Kane N.C."/>
            <person name="Bowers J.E."/>
            <person name="Hubner S."/>
            <person name="Bellec A."/>
            <person name="Berard A."/>
            <person name="Berges H."/>
            <person name="Blanchet N."/>
            <person name="Boniface M.C."/>
            <person name="Brunel D."/>
            <person name="Catrice O."/>
            <person name="Chaidir N."/>
            <person name="Claudel C."/>
            <person name="Donnadieu C."/>
            <person name="Faraut T."/>
            <person name="Fievet G."/>
            <person name="Helmstetter N."/>
            <person name="King M."/>
            <person name="Knapp S.J."/>
            <person name="Lai Z."/>
            <person name="Le Paslier M.C."/>
            <person name="Lippi Y."/>
            <person name="Lorenzon L."/>
            <person name="Mandel J.R."/>
            <person name="Marage G."/>
            <person name="Marchand G."/>
            <person name="Marquand E."/>
            <person name="Bret-Mestries E."/>
            <person name="Morien E."/>
            <person name="Nambeesan S."/>
            <person name="Nguyen T."/>
            <person name="Pegot-Espagnet P."/>
            <person name="Pouilly N."/>
            <person name="Raftis F."/>
            <person name="Sallet E."/>
            <person name="Schiex T."/>
            <person name="Thomas J."/>
            <person name="Vandecasteele C."/>
            <person name="Vares D."/>
            <person name="Vear F."/>
            <person name="Vautrin S."/>
            <person name="Crespi M."/>
            <person name="Mangin B."/>
            <person name="Burke J.M."/>
            <person name="Salse J."/>
            <person name="Munos S."/>
            <person name="Vincourt P."/>
            <person name="Rieseberg L.H."/>
            <person name="Langlade N.B."/>
        </authorList>
    </citation>
    <scope>NUCLEOTIDE SEQUENCE</scope>
    <source>
        <tissue evidence="1">Leaves</tissue>
    </source>
</reference>
<sequence>MIASLSKALLMLSVLLSSVFRQMIRVIIITAKTRRRQPLFWKICNTIRFTSRYGVVMLIRFWILRKTIRTKRMLWLLFSLGSTDFGEVYSIPTFRLFIKLHIDFYTTLTFIFML</sequence>
<dbReference type="EMBL" id="MNCJ02000326">
    <property type="protein sequence ID" value="KAF5781386.1"/>
    <property type="molecule type" value="Genomic_DNA"/>
</dbReference>
<protein>
    <submittedName>
        <fullName evidence="1">Uncharacterized protein</fullName>
    </submittedName>
</protein>
<reference evidence="1" key="2">
    <citation type="submission" date="2020-06" db="EMBL/GenBank/DDBJ databases">
        <title>Helianthus annuus Genome sequencing and assembly Release 2.</title>
        <authorList>
            <person name="Gouzy J."/>
            <person name="Langlade N."/>
            <person name="Munos S."/>
        </authorList>
    </citation>
    <scope>NUCLEOTIDE SEQUENCE</scope>
    <source>
        <tissue evidence="1">Leaves</tissue>
    </source>
</reference>
<dbReference type="AlphaFoldDB" id="A0A9K3MZF8"/>
<dbReference type="Proteomes" id="UP000215914">
    <property type="component" value="Unassembled WGS sequence"/>
</dbReference>
<organism evidence="1 2">
    <name type="scientific">Helianthus annuus</name>
    <name type="common">Common sunflower</name>
    <dbReference type="NCBI Taxonomy" id="4232"/>
    <lineage>
        <taxon>Eukaryota</taxon>
        <taxon>Viridiplantae</taxon>
        <taxon>Streptophyta</taxon>
        <taxon>Embryophyta</taxon>
        <taxon>Tracheophyta</taxon>
        <taxon>Spermatophyta</taxon>
        <taxon>Magnoliopsida</taxon>
        <taxon>eudicotyledons</taxon>
        <taxon>Gunneridae</taxon>
        <taxon>Pentapetalae</taxon>
        <taxon>asterids</taxon>
        <taxon>campanulids</taxon>
        <taxon>Asterales</taxon>
        <taxon>Asteraceae</taxon>
        <taxon>Asteroideae</taxon>
        <taxon>Heliantheae alliance</taxon>
        <taxon>Heliantheae</taxon>
        <taxon>Helianthus</taxon>
    </lineage>
</organism>
<name>A0A9K3MZF8_HELAN</name>
<comment type="caution">
    <text evidence="1">The sequence shown here is derived from an EMBL/GenBank/DDBJ whole genome shotgun (WGS) entry which is preliminary data.</text>
</comment>
<evidence type="ECO:0000313" key="2">
    <source>
        <dbReference type="Proteomes" id="UP000215914"/>
    </source>
</evidence>